<proteinExistence type="predicted"/>
<gene>
    <name evidence="2" type="ORF">AWC38_SpisGene21069</name>
</gene>
<accession>A0A2B4RAR5</accession>
<comment type="caution">
    <text evidence="2">The sequence shown here is derived from an EMBL/GenBank/DDBJ whole genome shotgun (WGS) entry which is preliminary data.</text>
</comment>
<reference evidence="3" key="1">
    <citation type="journal article" date="2017" name="bioRxiv">
        <title>Comparative analysis of the genomes of Stylophora pistillata and Acropora digitifera provides evidence for extensive differences between species of corals.</title>
        <authorList>
            <person name="Voolstra C.R."/>
            <person name="Li Y."/>
            <person name="Liew Y.J."/>
            <person name="Baumgarten S."/>
            <person name="Zoccola D."/>
            <person name="Flot J.-F."/>
            <person name="Tambutte S."/>
            <person name="Allemand D."/>
            <person name="Aranda M."/>
        </authorList>
    </citation>
    <scope>NUCLEOTIDE SEQUENCE [LARGE SCALE GENOMIC DNA]</scope>
</reference>
<evidence type="ECO:0000313" key="2">
    <source>
        <dbReference type="EMBL" id="PFX14751.1"/>
    </source>
</evidence>
<feature type="region of interest" description="Disordered" evidence="1">
    <location>
        <begin position="171"/>
        <end position="193"/>
    </location>
</feature>
<evidence type="ECO:0000313" key="3">
    <source>
        <dbReference type="Proteomes" id="UP000225706"/>
    </source>
</evidence>
<keyword evidence="3" id="KW-1185">Reference proteome</keyword>
<protein>
    <submittedName>
        <fullName evidence="2">Uncharacterized protein</fullName>
    </submittedName>
</protein>
<sequence>MTHVSFTMNPALEMNPKLGVLVMDELLDVMEFHSDDDSLRRVIRDADFAPDENDYDYDRKTWELRSKVMQAFLDFVRYQDEDDISSNSAKPLGVTKGLEEYPARACVVLDEVLSCVDERAKRTDLEKIRTTITHSVLDAAADATDEEKQLRKLYNGVMLAFDEFVRYCEDKPLPRDSSDCSPDYKTSDDDQDR</sequence>
<organism evidence="2 3">
    <name type="scientific">Stylophora pistillata</name>
    <name type="common">Smooth cauliflower coral</name>
    <dbReference type="NCBI Taxonomy" id="50429"/>
    <lineage>
        <taxon>Eukaryota</taxon>
        <taxon>Metazoa</taxon>
        <taxon>Cnidaria</taxon>
        <taxon>Anthozoa</taxon>
        <taxon>Hexacorallia</taxon>
        <taxon>Scleractinia</taxon>
        <taxon>Astrocoeniina</taxon>
        <taxon>Pocilloporidae</taxon>
        <taxon>Stylophora</taxon>
    </lineage>
</organism>
<dbReference type="AlphaFoldDB" id="A0A2B4RAR5"/>
<dbReference type="EMBL" id="LSMT01000737">
    <property type="protein sequence ID" value="PFX14751.1"/>
    <property type="molecule type" value="Genomic_DNA"/>
</dbReference>
<name>A0A2B4RAR5_STYPI</name>
<evidence type="ECO:0000256" key="1">
    <source>
        <dbReference type="SAM" id="MobiDB-lite"/>
    </source>
</evidence>
<dbReference type="Proteomes" id="UP000225706">
    <property type="component" value="Unassembled WGS sequence"/>
</dbReference>